<protein>
    <submittedName>
        <fullName evidence="7">12557_t:CDS:1</fullName>
    </submittedName>
</protein>
<dbReference type="GO" id="GO:0016705">
    <property type="term" value="F:oxidoreductase activity, acting on paired donors, with incorporation or reduction of molecular oxygen"/>
    <property type="evidence" value="ECO:0007669"/>
    <property type="project" value="InterPro"/>
</dbReference>
<evidence type="ECO:0000256" key="1">
    <source>
        <dbReference type="ARBA" id="ARBA00010617"/>
    </source>
</evidence>
<dbReference type="EMBL" id="CAJVPP010004971">
    <property type="protein sequence ID" value="CAG8657970.1"/>
    <property type="molecule type" value="Genomic_DNA"/>
</dbReference>
<dbReference type="InterPro" id="IPR002401">
    <property type="entry name" value="Cyt_P450_E_grp-I"/>
</dbReference>
<comment type="caution">
    <text evidence="7">The sequence shown here is derived from an EMBL/GenBank/DDBJ whole genome shotgun (WGS) entry which is preliminary data.</text>
</comment>
<keyword evidence="3" id="KW-0479">Metal-binding</keyword>
<evidence type="ECO:0000256" key="5">
    <source>
        <dbReference type="ARBA" id="ARBA00023004"/>
    </source>
</evidence>
<dbReference type="PRINTS" id="PR00463">
    <property type="entry name" value="EP450I"/>
</dbReference>
<dbReference type="GO" id="GO:0004497">
    <property type="term" value="F:monooxygenase activity"/>
    <property type="evidence" value="ECO:0007669"/>
    <property type="project" value="UniProtKB-KW"/>
</dbReference>
<evidence type="ECO:0000313" key="7">
    <source>
        <dbReference type="EMBL" id="CAG8657970.1"/>
    </source>
</evidence>
<reference evidence="7" key="1">
    <citation type="submission" date="2021-06" db="EMBL/GenBank/DDBJ databases">
        <authorList>
            <person name="Kallberg Y."/>
            <person name="Tangrot J."/>
            <person name="Rosling A."/>
        </authorList>
    </citation>
    <scope>NUCLEOTIDE SEQUENCE</scope>
    <source>
        <strain evidence="7">87-6 pot B 2015</strain>
    </source>
</reference>
<evidence type="ECO:0000256" key="2">
    <source>
        <dbReference type="ARBA" id="ARBA00022617"/>
    </source>
</evidence>
<evidence type="ECO:0000256" key="4">
    <source>
        <dbReference type="ARBA" id="ARBA00023002"/>
    </source>
</evidence>
<dbReference type="InterPro" id="IPR050196">
    <property type="entry name" value="Cytochrome_P450_Monoox"/>
</dbReference>
<evidence type="ECO:0000313" key="8">
    <source>
        <dbReference type="Proteomes" id="UP000789375"/>
    </source>
</evidence>
<evidence type="ECO:0000256" key="6">
    <source>
        <dbReference type="ARBA" id="ARBA00023033"/>
    </source>
</evidence>
<dbReference type="Pfam" id="PF00067">
    <property type="entry name" value="p450"/>
    <property type="match status" value="2"/>
</dbReference>
<dbReference type="AlphaFoldDB" id="A0A9N9DYG0"/>
<keyword evidence="8" id="KW-1185">Reference proteome</keyword>
<keyword evidence="2" id="KW-0349">Heme</keyword>
<dbReference type="PRINTS" id="PR00385">
    <property type="entry name" value="P450"/>
</dbReference>
<comment type="similarity">
    <text evidence="1">Belongs to the cytochrome P450 family.</text>
</comment>
<dbReference type="GO" id="GO:0005506">
    <property type="term" value="F:iron ion binding"/>
    <property type="evidence" value="ECO:0007669"/>
    <property type="project" value="InterPro"/>
</dbReference>
<dbReference type="InterPro" id="IPR001128">
    <property type="entry name" value="Cyt_P450"/>
</dbReference>
<dbReference type="GO" id="GO:0020037">
    <property type="term" value="F:heme binding"/>
    <property type="evidence" value="ECO:0007669"/>
    <property type="project" value="InterPro"/>
</dbReference>
<accession>A0A9N9DYG0</accession>
<feature type="non-terminal residue" evidence="7">
    <location>
        <position position="1"/>
    </location>
</feature>
<dbReference type="Gene3D" id="1.10.630.10">
    <property type="entry name" value="Cytochrome P450"/>
    <property type="match status" value="1"/>
</dbReference>
<dbReference type="Proteomes" id="UP000789375">
    <property type="component" value="Unassembled WGS sequence"/>
</dbReference>
<dbReference type="SUPFAM" id="SSF48264">
    <property type="entry name" value="Cytochrome P450"/>
    <property type="match status" value="2"/>
</dbReference>
<keyword evidence="5" id="KW-0408">Iron</keyword>
<name>A0A9N9DYG0_FUNMO</name>
<organism evidence="7 8">
    <name type="scientific">Funneliformis mosseae</name>
    <name type="common">Endomycorrhizal fungus</name>
    <name type="synonym">Glomus mosseae</name>
    <dbReference type="NCBI Taxonomy" id="27381"/>
    <lineage>
        <taxon>Eukaryota</taxon>
        <taxon>Fungi</taxon>
        <taxon>Fungi incertae sedis</taxon>
        <taxon>Mucoromycota</taxon>
        <taxon>Glomeromycotina</taxon>
        <taxon>Glomeromycetes</taxon>
        <taxon>Glomerales</taxon>
        <taxon>Glomeraceae</taxon>
        <taxon>Funneliformis</taxon>
    </lineage>
</organism>
<keyword evidence="4" id="KW-0560">Oxidoreductase</keyword>
<keyword evidence="6" id="KW-0503">Monooxygenase</keyword>
<dbReference type="PANTHER" id="PTHR24291">
    <property type="entry name" value="CYTOCHROME P450 FAMILY 4"/>
    <property type="match status" value="1"/>
</dbReference>
<sequence>GKHYKLLASNFNKKNGDGFIVCFYESKANQRNISRSKAQADILPDDADLQFYLQSNPLEYGLEDVPFISILPVLWALLQQKHQDEIQDLIAKSSGGHDIYLFRLGNMTQLGFSNPDCLRDLYMASEDDAPKYLPPDSIAIKFFGNGLPLSNGDKWRAHRKLATPAFNKALSPEIVGETVYEQFDFIQQHSSGQIDLFELMQRTTIEVLGKLAFGYQFGAKSGRRLVFPLLNKLPTEDNRKFFKAIDEFDEFIYDIIMEKRNAIENKKGSENGRIDLVTSMIELSNREGISTDLKQLRDEMASFIVAGHDTTSMGLNTSFYFLAKYPEMQERARKEVIKILGNEPIIPTSEQLEEMKYLIAIIKESLRIYPPATLIVPRKLAKPLKIGSHVVPANVICSANLWQIHHNPKYWKNPKQYNPDRFLNGEKIHPFSWIPFSTGPRNWHVPLLINNSFNVPLSHQLISFKFCSIGQNFTLMEQKVILSMCLLKYKWTLPENSIHKEKLMLEPNFLLRPIDLKIVFTERNS</sequence>
<dbReference type="PANTHER" id="PTHR24291:SF50">
    <property type="entry name" value="BIFUNCTIONAL ALBAFLAVENONE MONOOXYGENASE_TERPENE SYNTHASE"/>
    <property type="match status" value="1"/>
</dbReference>
<proteinExistence type="inferred from homology"/>
<gene>
    <name evidence="7" type="ORF">FMOSSE_LOCUS11799</name>
</gene>
<evidence type="ECO:0000256" key="3">
    <source>
        <dbReference type="ARBA" id="ARBA00022723"/>
    </source>
</evidence>
<dbReference type="InterPro" id="IPR036396">
    <property type="entry name" value="Cyt_P450_sf"/>
</dbReference>